<dbReference type="InterPro" id="IPR043151">
    <property type="entry name" value="BAH_sf"/>
</dbReference>
<dbReference type="InterPro" id="IPR008395">
    <property type="entry name" value="Agenet-like_dom"/>
</dbReference>
<dbReference type="InterPro" id="IPR001025">
    <property type="entry name" value="BAH_dom"/>
</dbReference>
<feature type="region of interest" description="Disordered" evidence="1">
    <location>
        <begin position="310"/>
        <end position="336"/>
    </location>
</feature>
<dbReference type="Pfam" id="PF05641">
    <property type="entry name" value="Agenet"/>
    <property type="match status" value="1"/>
</dbReference>
<dbReference type="CDD" id="cd20405">
    <property type="entry name" value="Tudor_Agenet_AtDUF_rpt1_3"/>
    <property type="match status" value="1"/>
</dbReference>
<protein>
    <recommendedName>
        <fullName evidence="2">BAH domain-containing protein</fullName>
    </recommendedName>
</protein>
<feature type="domain" description="BAH" evidence="2">
    <location>
        <begin position="155"/>
        <end position="274"/>
    </location>
</feature>
<sequence>MDTNSHVFISWEECVVSQGKDHCVVHYLKDSSGEMILVVVGTERSARHMVFVISEDYLDAFGHTSSINSKTKWRAKRDIVEWMMFLISKHHKSPPISNTPTSERRRSVVMAGQLADEVQLPNKLKAKKSNILWSGTAWTCAKQRTHYPSFSRNGTTITVNSFAIFTVEEESQHLGYLEDFYENKKGQKKAKVRCFEHFQDIKCALPELDGHPREVLITSHVEVIQANCIDALATVLTPGDYDKYISLVPKNLSSGVYMCYREIKYQVLLFSLNELEGYYSQAIFTMSRNQQAKLKSKGHMLHEVKHITREDPPTQGLRGSRSVGKSGIRKPIPGNPIRKAEPPTCPMLNIKFPSIVPVGIQLVEPQYKLSIEVGDNLEVLCQDSGLRGCWFRCKVLEVSQKRMKVQYDDIQDCDAPEKLEEWVPSYRVAGSEKLGMRCTRRLTVRPRPLEDSSDYSFERGAAVDAWWSDGWWEGVVAEIDVCGSGHHQVYFPGENMLLEIQRKNLRTSRDWIDDKWVEVKGKKDTKSFVSSSLTDLSKCRIKEHGNCENKMVPKLVAMKTTNCQFLNNQLRSKTMMLLN</sequence>
<dbReference type="SMART" id="SM00743">
    <property type="entry name" value="Agenet"/>
    <property type="match status" value="2"/>
</dbReference>
<gene>
    <name evidence="3" type="ORF">KY290_006844</name>
</gene>
<evidence type="ECO:0000313" key="3">
    <source>
        <dbReference type="EMBL" id="KAH0775433.1"/>
    </source>
</evidence>
<dbReference type="Gene3D" id="2.30.30.490">
    <property type="match status" value="1"/>
</dbReference>
<evidence type="ECO:0000313" key="4">
    <source>
        <dbReference type="Proteomes" id="UP000826656"/>
    </source>
</evidence>
<accession>A0ABQ7W3R7</accession>
<proteinExistence type="predicted"/>
<evidence type="ECO:0000256" key="1">
    <source>
        <dbReference type="SAM" id="MobiDB-lite"/>
    </source>
</evidence>
<name>A0ABQ7W3R7_SOLTU</name>
<reference evidence="3 4" key="1">
    <citation type="journal article" date="2021" name="bioRxiv">
        <title>Chromosome-scale and haplotype-resolved genome assembly of a tetraploid potato cultivar.</title>
        <authorList>
            <person name="Sun H."/>
            <person name="Jiao W.-B."/>
            <person name="Krause K."/>
            <person name="Campoy J.A."/>
            <person name="Goel M."/>
            <person name="Folz-Donahue K."/>
            <person name="Kukat C."/>
            <person name="Huettel B."/>
            <person name="Schneeberger K."/>
        </authorList>
    </citation>
    <scope>NUCLEOTIDE SEQUENCE [LARGE SCALE GENOMIC DNA]</scope>
    <source>
        <strain evidence="3">SolTubOtavaFocal</strain>
        <tissue evidence="3">Leaves</tissue>
    </source>
</reference>
<dbReference type="PANTHER" id="PTHR31917">
    <property type="entry name" value="AGENET DOMAIN-CONTAINING PROTEIN-RELATED"/>
    <property type="match status" value="1"/>
</dbReference>
<keyword evidence="4" id="KW-1185">Reference proteome</keyword>
<dbReference type="Proteomes" id="UP000826656">
    <property type="component" value="Unassembled WGS sequence"/>
</dbReference>
<evidence type="ECO:0000259" key="2">
    <source>
        <dbReference type="PROSITE" id="PS51038"/>
    </source>
</evidence>
<dbReference type="EMBL" id="JAIVGD010000003">
    <property type="protein sequence ID" value="KAH0775433.1"/>
    <property type="molecule type" value="Genomic_DNA"/>
</dbReference>
<organism evidence="3 4">
    <name type="scientific">Solanum tuberosum</name>
    <name type="common">Potato</name>
    <dbReference type="NCBI Taxonomy" id="4113"/>
    <lineage>
        <taxon>Eukaryota</taxon>
        <taxon>Viridiplantae</taxon>
        <taxon>Streptophyta</taxon>
        <taxon>Embryophyta</taxon>
        <taxon>Tracheophyta</taxon>
        <taxon>Spermatophyta</taxon>
        <taxon>Magnoliopsida</taxon>
        <taxon>eudicotyledons</taxon>
        <taxon>Gunneridae</taxon>
        <taxon>Pentapetalae</taxon>
        <taxon>asterids</taxon>
        <taxon>lamiids</taxon>
        <taxon>Solanales</taxon>
        <taxon>Solanaceae</taxon>
        <taxon>Solanoideae</taxon>
        <taxon>Solaneae</taxon>
        <taxon>Solanum</taxon>
    </lineage>
</organism>
<dbReference type="InterPro" id="IPR014002">
    <property type="entry name" value="Agenet_dom_plant"/>
</dbReference>
<dbReference type="PANTHER" id="PTHR31917:SF3">
    <property type="entry name" value="BROMO ADJACENT-LIKE DOMAIN PROTEIN"/>
    <property type="match status" value="1"/>
</dbReference>
<comment type="caution">
    <text evidence="3">The sequence shown here is derived from an EMBL/GenBank/DDBJ whole genome shotgun (WGS) entry which is preliminary data.</text>
</comment>
<dbReference type="PROSITE" id="PS51038">
    <property type="entry name" value="BAH"/>
    <property type="match status" value="1"/>
</dbReference>